<keyword evidence="1" id="KW-1133">Transmembrane helix</keyword>
<protein>
    <submittedName>
        <fullName evidence="2">Uncharacterized protein</fullName>
    </submittedName>
</protein>
<sequence length="176" mass="19924">MSLRKYINVFMTIMSNTANSKRQVSEACVTYRSIQVLALLTNILLNTTLTGLVCGSILIEALGLAGFVRLEWVPSNFISLAFCFIMVVNGTFSLIVLLGGMVGVYMESKRVFQALRRNLSVCITEKYKRKFLFRFYKSCRFIRINFGSINFVDTLTPLNFVDFSVNLAVQVLLITK</sequence>
<proteinExistence type="predicted"/>
<dbReference type="Proteomes" id="UP001642540">
    <property type="component" value="Unassembled WGS sequence"/>
</dbReference>
<comment type="caution">
    <text evidence="2">The sequence shown here is derived from an EMBL/GenBank/DDBJ whole genome shotgun (WGS) entry which is preliminary data.</text>
</comment>
<dbReference type="EMBL" id="CAXLJM020000164">
    <property type="protein sequence ID" value="CAL8146979.1"/>
    <property type="molecule type" value="Genomic_DNA"/>
</dbReference>
<organism evidence="2 3">
    <name type="scientific">Orchesella dallaii</name>
    <dbReference type="NCBI Taxonomy" id="48710"/>
    <lineage>
        <taxon>Eukaryota</taxon>
        <taxon>Metazoa</taxon>
        <taxon>Ecdysozoa</taxon>
        <taxon>Arthropoda</taxon>
        <taxon>Hexapoda</taxon>
        <taxon>Collembola</taxon>
        <taxon>Entomobryomorpha</taxon>
        <taxon>Entomobryoidea</taxon>
        <taxon>Orchesellidae</taxon>
        <taxon>Orchesellinae</taxon>
        <taxon>Orchesella</taxon>
    </lineage>
</organism>
<keyword evidence="3" id="KW-1185">Reference proteome</keyword>
<feature type="transmembrane region" description="Helical" evidence="1">
    <location>
        <begin position="43"/>
        <end position="65"/>
    </location>
</feature>
<keyword evidence="1" id="KW-0472">Membrane</keyword>
<evidence type="ECO:0000313" key="2">
    <source>
        <dbReference type="EMBL" id="CAL8146979.1"/>
    </source>
</evidence>
<feature type="transmembrane region" description="Helical" evidence="1">
    <location>
        <begin position="77"/>
        <end position="106"/>
    </location>
</feature>
<gene>
    <name evidence="2" type="ORF">ODALV1_LOCUS30996</name>
</gene>
<keyword evidence="1" id="KW-0812">Transmembrane</keyword>
<evidence type="ECO:0000313" key="3">
    <source>
        <dbReference type="Proteomes" id="UP001642540"/>
    </source>
</evidence>
<name>A0ABP1S953_9HEXA</name>
<reference evidence="2 3" key="1">
    <citation type="submission" date="2024-08" db="EMBL/GenBank/DDBJ databases">
        <authorList>
            <person name="Cucini C."/>
            <person name="Frati F."/>
        </authorList>
    </citation>
    <scope>NUCLEOTIDE SEQUENCE [LARGE SCALE GENOMIC DNA]</scope>
</reference>
<evidence type="ECO:0000256" key="1">
    <source>
        <dbReference type="SAM" id="Phobius"/>
    </source>
</evidence>
<accession>A0ABP1S953</accession>